<dbReference type="Gene3D" id="1.10.275.10">
    <property type="entry name" value="Fumarase/aspartase (N-terminal domain)"/>
    <property type="match status" value="1"/>
</dbReference>
<dbReference type="EMBL" id="JACHIU010000001">
    <property type="protein sequence ID" value="MBB6475444.1"/>
    <property type="molecule type" value="Genomic_DNA"/>
</dbReference>
<dbReference type="InterPro" id="IPR008948">
    <property type="entry name" value="L-Aspartase-like"/>
</dbReference>
<dbReference type="Proteomes" id="UP000555564">
    <property type="component" value="Unassembled WGS sequence"/>
</dbReference>
<proteinExistence type="inferred from homology"/>
<dbReference type="InterPro" id="IPR012789">
    <property type="entry name" value="Protocat_PcaB-like"/>
</dbReference>
<name>A0A7X0M9V8_9ACTN</name>
<dbReference type="AlphaFoldDB" id="A0A7X0M9V8"/>
<reference evidence="4 5" key="1">
    <citation type="submission" date="2020-08" db="EMBL/GenBank/DDBJ databases">
        <title>Sequencing the genomes of 1000 actinobacteria strains.</title>
        <authorList>
            <person name="Klenk H.-P."/>
        </authorList>
    </citation>
    <scope>NUCLEOTIDE SEQUENCE [LARGE SCALE GENOMIC DNA]</scope>
    <source>
        <strain evidence="4 5">DSM 44936</strain>
    </source>
</reference>
<comment type="similarity">
    <text evidence="2">Belongs to the class-II fumarase/aspartase family.</text>
</comment>
<gene>
    <name evidence="4" type="ORF">BJ992_004875</name>
</gene>
<keyword evidence="1" id="KW-0456">Lyase</keyword>
<dbReference type="GO" id="GO:0019619">
    <property type="term" value="P:3,4-dihydroxybenzoate catabolic process"/>
    <property type="evidence" value="ECO:0007669"/>
    <property type="project" value="InterPro"/>
</dbReference>
<evidence type="ECO:0000256" key="2">
    <source>
        <dbReference type="ARBA" id="ARBA00034772"/>
    </source>
</evidence>
<dbReference type="InterPro" id="IPR000362">
    <property type="entry name" value="Fumarate_lyase_fam"/>
</dbReference>
<feature type="domain" description="Fumarate lyase N-terminal" evidence="3">
    <location>
        <begin position="102"/>
        <end position="299"/>
    </location>
</feature>
<dbReference type="RefSeq" id="WP_184984761.1">
    <property type="nucleotide sequence ID" value="NZ_BAAALO010000020.1"/>
</dbReference>
<dbReference type="GO" id="GO:0047472">
    <property type="term" value="F:3-carboxy-cis,cis-muconate cycloisomerase activity"/>
    <property type="evidence" value="ECO:0007669"/>
    <property type="project" value="UniProtKB-EC"/>
</dbReference>
<evidence type="ECO:0000256" key="1">
    <source>
        <dbReference type="ARBA" id="ARBA00023239"/>
    </source>
</evidence>
<dbReference type="InterPro" id="IPR022761">
    <property type="entry name" value="Fumarate_lyase_N"/>
</dbReference>
<protein>
    <submittedName>
        <fullName evidence="4">3-carboxy-cis,cis-muconate cycloisomerase</fullName>
        <ecNumber evidence="4">5.5.1.2</ecNumber>
    </submittedName>
</protein>
<dbReference type="Pfam" id="PF00206">
    <property type="entry name" value="Lyase_1"/>
    <property type="match status" value="1"/>
</dbReference>
<dbReference type="EC" id="5.5.1.2" evidence="4"/>
<sequence>MHAEPPHLPDPDAGLFSPVRAGTAVESVTTERAFLRAMLDAEAALARTQERLGVLPRGAGEAVTRLCAAAGIDVADLAHRARAAGNPVVPLLARLRAPGGDAAAYLHHGATSQDIVDTALMLTAARARDVILADLRRVLDALAIITADHVATPMPGRTLGKHAVPITFGLKAANWLLLVLDARDMLRRTHPPVQLGGAAGTLEGLGPAGLIEAYAAELGLATPATPWHTRRTPVAALGAALATTTGALGKIAADVTLMTQDEVAELEEPPAPGRGGSSAMAHKRNPVLSVLVASAAAQVPALSQILHTSLISAHERPTGAWHAEWLPLRECLRLTGGAAETAAELCAGLRVSADRMRANMKITGALDGGLGASGDLVARALEEYRASPA</sequence>
<keyword evidence="4" id="KW-0413">Isomerase</keyword>
<dbReference type="GO" id="GO:0016829">
    <property type="term" value="F:lyase activity"/>
    <property type="evidence" value="ECO:0007669"/>
    <property type="project" value="UniProtKB-KW"/>
</dbReference>
<dbReference type="PANTHER" id="PTHR43172">
    <property type="entry name" value="ADENYLOSUCCINATE LYASE"/>
    <property type="match status" value="1"/>
</dbReference>
<dbReference type="PROSITE" id="PS00163">
    <property type="entry name" value="FUMARATE_LYASES"/>
    <property type="match status" value="1"/>
</dbReference>
<dbReference type="SUPFAM" id="SSF48557">
    <property type="entry name" value="L-aspartase-like"/>
    <property type="match status" value="1"/>
</dbReference>
<accession>A0A7X0M9V8</accession>
<dbReference type="InterPro" id="IPR020557">
    <property type="entry name" value="Fumarate_lyase_CS"/>
</dbReference>
<dbReference type="NCBIfam" id="TIGR02426">
    <property type="entry name" value="protocat_pcaB"/>
    <property type="match status" value="1"/>
</dbReference>
<organism evidence="4 5">
    <name type="scientific">Sphaerisporangium rubeum</name>
    <dbReference type="NCBI Taxonomy" id="321317"/>
    <lineage>
        <taxon>Bacteria</taxon>
        <taxon>Bacillati</taxon>
        <taxon>Actinomycetota</taxon>
        <taxon>Actinomycetes</taxon>
        <taxon>Streptosporangiales</taxon>
        <taxon>Streptosporangiaceae</taxon>
        <taxon>Sphaerisporangium</taxon>
    </lineage>
</organism>
<comment type="caution">
    <text evidence="4">The sequence shown here is derived from an EMBL/GenBank/DDBJ whole genome shotgun (WGS) entry which is preliminary data.</text>
</comment>
<dbReference type="PRINTS" id="PR00149">
    <property type="entry name" value="FUMRATELYASE"/>
</dbReference>
<evidence type="ECO:0000313" key="4">
    <source>
        <dbReference type="EMBL" id="MBB6475444.1"/>
    </source>
</evidence>
<keyword evidence="5" id="KW-1185">Reference proteome</keyword>
<dbReference type="PANTHER" id="PTHR43172:SF2">
    <property type="entry name" value="ADENYLOSUCCINATE LYASE C-TERMINAL DOMAIN-CONTAINING PROTEIN"/>
    <property type="match status" value="1"/>
</dbReference>
<dbReference type="InterPro" id="IPR024083">
    <property type="entry name" value="Fumarase/histidase_N"/>
</dbReference>
<evidence type="ECO:0000313" key="5">
    <source>
        <dbReference type="Proteomes" id="UP000555564"/>
    </source>
</evidence>
<dbReference type="Gene3D" id="1.20.200.10">
    <property type="entry name" value="Fumarase/aspartase (Central domain)"/>
    <property type="match status" value="1"/>
</dbReference>
<evidence type="ECO:0000259" key="3">
    <source>
        <dbReference type="Pfam" id="PF00206"/>
    </source>
</evidence>
<dbReference type="PRINTS" id="PR00145">
    <property type="entry name" value="ARGSUCLYASE"/>
</dbReference>